<reference evidence="1" key="1">
    <citation type="submission" date="2017-10" db="EMBL/GenBank/DDBJ databases">
        <title>Genome sequence of cellulolytic Lachnospiraceae bacterium XHS1971 isolated from hotspring sediment.</title>
        <authorList>
            <person name="Vasudevan G."/>
            <person name="Joshi A.J."/>
            <person name="Hivarkar S."/>
            <person name="Lanjekar V.B."/>
            <person name="Dhakephalkar P.K."/>
            <person name="Dagar S."/>
        </authorList>
    </citation>
    <scope>NUCLEOTIDE SEQUENCE</scope>
    <source>
        <strain evidence="1">XHS1971</strain>
    </source>
</reference>
<name>A0AC61DF66_9FIRM</name>
<protein>
    <submittedName>
        <fullName evidence="1">Histidine phosphatase family protein</fullName>
    </submittedName>
</protein>
<dbReference type="EMBL" id="PEDL01000002">
    <property type="protein sequence ID" value="PHV71844.1"/>
    <property type="molecule type" value="Genomic_DNA"/>
</dbReference>
<accession>A0AC61DF66</accession>
<keyword evidence="2" id="KW-1185">Reference proteome</keyword>
<gene>
    <name evidence="1" type="ORF">CS063_04630</name>
</gene>
<comment type="caution">
    <text evidence="1">The sequence shown here is derived from an EMBL/GenBank/DDBJ whole genome shotgun (WGS) entry which is preliminary data.</text>
</comment>
<proteinExistence type="predicted"/>
<dbReference type="Proteomes" id="UP000224460">
    <property type="component" value="Unassembled WGS sequence"/>
</dbReference>
<evidence type="ECO:0000313" key="2">
    <source>
        <dbReference type="Proteomes" id="UP000224460"/>
    </source>
</evidence>
<sequence>MQTLLFVRHGETLANKEKRWLGQYESPLSEEGKRQARQLEKVLESYSIEAIYTSTSLRTLETIEGFAKKKGLVIKQEKAFCEIDFGEFEGRSFAELQNKSPEEVQKMLKEGDYYTYPGGESLVASYERNIKGLKALMALPQKTVLLCAHAGTLRNCISYLVGGSHKLHWHFKIDPASLTCFTLEGDFAVCEVLNHTYHYKNHVL</sequence>
<evidence type="ECO:0000313" key="1">
    <source>
        <dbReference type="EMBL" id="PHV71844.1"/>
    </source>
</evidence>
<organism evidence="1 2">
    <name type="scientific">Sporanaerobium hydrogeniformans</name>
    <dbReference type="NCBI Taxonomy" id="3072179"/>
    <lineage>
        <taxon>Bacteria</taxon>
        <taxon>Bacillati</taxon>
        <taxon>Bacillota</taxon>
        <taxon>Clostridia</taxon>
        <taxon>Lachnospirales</taxon>
        <taxon>Lachnospiraceae</taxon>
        <taxon>Sporanaerobium</taxon>
    </lineage>
</organism>